<reference evidence="3 4" key="1">
    <citation type="submission" date="2016-10" db="EMBL/GenBank/DDBJ databases">
        <authorList>
            <person name="de Groot N.N."/>
        </authorList>
    </citation>
    <scope>NUCLEOTIDE SEQUENCE [LARGE SCALE GENOMIC DNA]</scope>
    <source>
        <strain evidence="3 4">S5-249</strain>
    </source>
</reference>
<dbReference type="AlphaFoldDB" id="A0A1I6K8U3"/>
<keyword evidence="3" id="KW-0255">Endonuclease</keyword>
<dbReference type="Pfam" id="PF01713">
    <property type="entry name" value="Smr"/>
    <property type="match status" value="1"/>
</dbReference>
<organism evidence="3 4">
    <name type="scientific">Sphingomonas jatrophae</name>
    <dbReference type="NCBI Taxonomy" id="1166337"/>
    <lineage>
        <taxon>Bacteria</taxon>
        <taxon>Pseudomonadati</taxon>
        <taxon>Pseudomonadota</taxon>
        <taxon>Alphaproteobacteria</taxon>
        <taxon>Sphingomonadales</taxon>
        <taxon>Sphingomonadaceae</taxon>
        <taxon>Sphingomonas</taxon>
    </lineage>
</organism>
<keyword evidence="3" id="KW-0540">Nuclease</keyword>
<dbReference type="Gene3D" id="3.30.1370.110">
    <property type="match status" value="1"/>
</dbReference>
<dbReference type="PROSITE" id="PS50828">
    <property type="entry name" value="SMR"/>
    <property type="match status" value="1"/>
</dbReference>
<feature type="domain" description="Smr" evidence="2">
    <location>
        <begin position="88"/>
        <end position="171"/>
    </location>
</feature>
<dbReference type="PANTHER" id="PTHR35562:SF2">
    <property type="entry name" value="DNA ENDONUCLEASE SMRA-RELATED"/>
    <property type="match status" value="1"/>
</dbReference>
<evidence type="ECO:0000259" key="2">
    <source>
        <dbReference type="PROSITE" id="PS50828"/>
    </source>
</evidence>
<dbReference type="InterPro" id="IPR036063">
    <property type="entry name" value="Smr_dom_sf"/>
</dbReference>
<proteinExistence type="predicted"/>
<keyword evidence="3" id="KW-0378">Hydrolase</keyword>
<accession>A0A1I6K8U3</accession>
<dbReference type="GO" id="GO:0004519">
    <property type="term" value="F:endonuclease activity"/>
    <property type="evidence" value="ECO:0007669"/>
    <property type="project" value="UniProtKB-KW"/>
</dbReference>
<dbReference type="SUPFAM" id="SSF160443">
    <property type="entry name" value="SMR domain-like"/>
    <property type="match status" value="1"/>
</dbReference>
<evidence type="ECO:0000256" key="1">
    <source>
        <dbReference type="SAM" id="MobiDB-lite"/>
    </source>
</evidence>
<dbReference type="InterPro" id="IPR002625">
    <property type="entry name" value="Smr_dom"/>
</dbReference>
<dbReference type="EMBL" id="FOZG01000001">
    <property type="protein sequence ID" value="SFR87290.1"/>
    <property type="molecule type" value="Genomic_DNA"/>
</dbReference>
<sequence>MPARRLSADETALWRRVVADVLPLRPSEMPAAPEPVPPPSQTPVPPRLPVRQPAPALPARPAARTANTLDASWDRRLARGMAAPDRIIDLHGHTLASAHLLLEEALGRAVAAGDRLVVIVAGKDRPGPGRGAIRREVGHWLAASRFASRIAAIRAAHPRHGGAGAFYVVLRRS</sequence>
<dbReference type="Proteomes" id="UP000198824">
    <property type="component" value="Unassembled WGS sequence"/>
</dbReference>
<feature type="compositionally biased region" description="Pro residues" evidence="1">
    <location>
        <begin position="32"/>
        <end position="48"/>
    </location>
</feature>
<gene>
    <name evidence="3" type="ORF">SAMN05192580_1422</name>
</gene>
<dbReference type="OrthoDB" id="7165597at2"/>
<name>A0A1I6K8U3_9SPHN</name>
<keyword evidence="4" id="KW-1185">Reference proteome</keyword>
<dbReference type="PANTHER" id="PTHR35562">
    <property type="entry name" value="DNA ENDONUCLEASE SMRA-RELATED"/>
    <property type="match status" value="1"/>
</dbReference>
<evidence type="ECO:0000313" key="3">
    <source>
        <dbReference type="EMBL" id="SFR87290.1"/>
    </source>
</evidence>
<feature type="compositionally biased region" description="Low complexity" evidence="1">
    <location>
        <begin position="49"/>
        <end position="65"/>
    </location>
</feature>
<evidence type="ECO:0000313" key="4">
    <source>
        <dbReference type="Proteomes" id="UP000198824"/>
    </source>
</evidence>
<protein>
    <submittedName>
        <fullName evidence="3">DNA-nicking endonuclease, Smr domain</fullName>
    </submittedName>
</protein>
<feature type="region of interest" description="Disordered" evidence="1">
    <location>
        <begin position="27"/>
        <end position="65"/>
    </location>
</feature>
<dbReference type="STRING" id="1166337.SAMN05192580_1422"/>